<dbReference type="Proteomes" id="UP000002440">
    <property type="component" value="Chromosome"/>
</dbReference>
<keyword evidence="3" id="KW-0002">3D-structure</keyword>
<protein>
    <recommendedName>
        <fullName evidence="4">Lumazine-binding protein</fullName>
    </recommendedName>
</protein>
<dbReference type="AlphaFoldDB" id="Q1H3V3"/>
<dbReference type="PDB" id="3DUK">
    <property type="method" value="X-ray"/>
    <property type="resolution" value="2.20 A"/>
    <property type="chains" value="A/B/C/D/E/F=1-124"/>
</dbReference>
<dbReference type="RefSeq" id="WP_011478931.1">
    <property type="nucleotide sequence ID" value="NC_007947.1"/>
</dbReference>
<dbReference type="DNASU" id="4000903"/>
<organism evidence="1 2">
    <name type="scientific">Methylobacillus flagellatus (strain ATCC 51484 / DSM 6875 / VKM B-1610 / KT)</name>
    <dbReference type="NCBI Taxonomy" id="265072"/>
    <lineage>
        <taxon>Bacteria</taxon>
        <taxon>Pseudomonadati</taxon>
        <taxon>Pseudomonadota</taxon>
        <taxon>Betaproteobacteria</taxon>
        <taxon>Nitrosomonadales</taxon>
        <taxon>Methylophilaceae</taxon>
        <taxon>Methylobacillus</taxon>
    </lineage>
</organism>
<dbReference type="Pfam" id="PF12893">
    <property type="entry name" value="Lumazine_bd_2"/>
    <property type="match status" value="1"/>
</dbReference>
<proteinExistence type="evidence at protein level"/>
<evidence type="ECO:0007829" key="3">
    <source>
        <dbReference type="PDB" id="3DUK"/>
    </source>
</evidence>
<evidence type="ECO:0008006" key="4">
    <source>
        <dbReference type="Google" id="ProtNLM"/>
    </source>
</evidence>
<reference evidence="1 2" key="1">
    <citation type="submission" date="2006-03" db="EMBL/GenBank/DDBJ databases">
        <title>Complete sequence of Methylobacillus flagellatus KT.</title>
        <authorList>
            <consortium name="US DOE Joint Genome Institute"/>
            <person name="Copeland A."/>
            <person name="Lucas S."/>
            <person name="Lapidus A."/>
            <person name="Barry K."/>
            <person name="Detter J.C."/>
            <person name="Glavina del Rio T."/>
            <person name="Hammon N."/>
            <person name="Israni S."/>
            <person name="Dalin E."/>
            <person name="Tice H."/>
            <person name="Pitluck S."/>
            <person name="Brettin T."/>
            <person name="Bruce D."/>
            <person name="Han C."/>
            <person name="Tapia R."/>
            <person name="Saunders E."/>
            <person name="Gilna P."/>
            <person name="Schmutz J."/>
            <person name="Larimer F."/>
            <person name="Land M."/>
            <person name="Kyrpides N."/>
            <person name="Anderson I."/>
            <person name="Richardson P."/>
        </authorList>
    </citation>
    <scope>NUCLEOTIDE SEQUENCE [LARGE SCALE GENOMIC DNA]</scope>
    <source>
        <strain evidence="2">KT / ATCC 51484 / DSM 6875</strain>
    </source>
</reference>
<name>Q1H3V3_METFK</name>
<dbReference type="PDBsum" id="3DUK"/>
<dbReference type="EvolutionaryTrace" id="Q1H3V3"/>
<dbReference type="OrthoDB" id="5676998at2"/>
<dbReference type="HOGENOM" id="CLU_136595_2_1_4"/>
<dbReference type="STRING" id="265072.Mfla_0564"/>
<dbReference type="eggNOG" id="ENOG50308A4">
    <property type="taxonomic scope" value="Bacteria"/>
</dbReference>
<evidence type="ECO:0000313" key="2">
    <source>
        <dbReference type="Proteomes" id="UP000002440"/>
    </source>
</evidence>
<evidence type="ECO:0000313" key="1">
    <source>
        <dbReference type="EMBL" id="ABE48834.1"/>
    </source>
</evidence>
<dbReference type="SUPFAM" id="SSF54427">
    <property type="entry name" value="NTF2-like"/>
    <property type="match status" value="1"/>
</dbReference>
<dbReference type="SMR" id="Q1H3V3"/>
<dbReference type="InterPro" id="IPR039437">
    <property type="entry name" value="FrzH/put_lumazine-bd"/>
</dbReference>
<keyword evidence="2" id="KW-1185">Reference proteome</keyword>
<dbReference type="Gene3D" id="3.10.450.50">
    <property type="match status" value="1"/>
</dbReference>
<dbReference type="InterPro" id="IPR032710">
    <property type="entry name" value="NTF2-like_dom_sf"/>
</dbReference>
<gene>
    <name evidence="1" type="ordered locus">Mfla_0564</name>
</gene>
<dbReference type="KEGG" id="mfa:Mfla_0564"/>
<accession>Q1H3V3</accession>
<dbReference type="EMBL" id="CP000284">
    <property type="protein sequence ID" value="ABE48834.1"/>
    <property type="molecule type" value="Genomic_DNA"/>
</dbReference>
<sequence length="124" mass="13757">MSVKVSVDDIDGITEVLNVYMNAAESGTGEEMSAAFHKDATIFGYVGDKLAFNGPIKDLYDWHNSNGPAKNVQSRITNIDIVGTVAHARVEAENWTNFKFSDLFLLLKLDGKWTIVNKVFHLHA</sequence>
<reference evidence="3" key="2">
    <citation type="submission" date="2008-07" db="PDB data bank">
        <title>Crystal structure of NTF2-like protein of unknown function (YP_544675.1) from METHYLOBACILLUS FLAGELLATUS KT at 2.200 A resolution.</title>
        <authorList>
            <consortium name="Joint Center for Structural Genomics (JCSG)"/>
        </authorList>
    </citation>
    <scope>X-RAY CRYSTALLOGRAPHY (2.20 ANGSTROMS)</scope>
</reference>